<dbReference type="PANTHER" id="PTHR46696">
    <property type="entry name" value="P450, PUTATIVE (EUROFUNG)-RELATED"/>
    <property type="match status" value="1"/>
</dbReference>
<evidence type="ECO:0000313" key="10">
    <source>
        <dbReference type="Proteomes" id="UP000603227"/>
    </source>
</evidence>
<evidence type="ECO:0000256" key="5">
    <source>
        <dbReference type="ARBA" id="ARBA00023004"/>
    </source>
</evidence>
<accession>A0A919DNK5</accession>
<dbReference type="CDD" id="cd11030">
    <property type="entry name" value="CYP105-like"/>
    <property type="match status" value="1"/>
</dbReference>
<dbReference type="InterPro" id="IPR017972">
    <property type="entry name" value="Cyt_P450_CS"/>
</dbReference>
<evidence type="ECO:0000313" key="9">
    <source>
        <dbReference type="EMBL" id="GHE60111.1"/>
    </source>
</evidence>
<dbReference type="Proteomes" id="UP000603227">
    <property type="component" value="Unassembled WGS sequence"/>
</dbReference>
<dbReference type="PRINTS" id="PR00385">
    <property type="entry name" value="P450"/>
</dbReference>
<evidence type="ECO:0000256" key="1">
    <source>
        <dbReference type="ARBA" id="ARBA00010617"/>
    </source>
</evidence>
<dbReference type="FunFam" id="1.10.630.10:FF:000018">
    <property type="entry name" value="Cytochrome P450 monooxygenase"/>
    <property type="match status" value="1"/>
</dbReference>
<dbReference type="InterPro" id="IPR001128">
    <property type="entry name" value="Cyt_P450"/>
</dbReference>
<keyword evidence="3 7" id="KW-0479">Metal-binding</keyword>
<keyword evidence="5 7" id="KW-0408">Iron</keyword>
<dbReference type="GO" id="GO:0004497">
    <property type="term" value="F:monooxygenase activity"/>
    <property type="evidence" value="ECO:0007669"/>
    <property type="project" value="UniProtKB-KW"/>
</dbReference>
<evidence type="ECO:0000256" key="6">
    <source>
        <dbReference type="ARBA" id="ARBA00023033"/>
    </source>
</evidence>
<gene>
    <name evidence="9" type="ORF">GCM10017771_83220</name>
</gene>
<sequence>MTTHPAHRADPSHPSLPAERPLLDPAPEYAKWRAEEPVRRVTIWGDNSPWLVTRHEDARAVLADPRFSADATLEGFPGFGPQAPPRAPGQFFMMDPPDHTRLRRVLIPDFTFRRIEQLRPAIARICGELLDAMTADGATTADLVEAYALPLPSLVICELLGVPYEDHDFFQRQAKAISSLAAGPDERLAARKALHTYLGELLALRTREPADDLVSRLARDRVATGEVTTAEAVGLAALLLVAGHETTANMFSLSVVALLRNPDQLAVLRAEPALWPDAVEELLRHITLAHTGLRRIATEDVEVGGVRIRAGDGVVVAVDAANRDPAVFSDADALDVRRDTTGHLAFGHGLHQCIGQSLARAELQIGLPALFERLPELHLTDRPEDFALTASMFHGMRALPVGW</sequence>
<protein>
    <submittedName>
        <fullName evidence="9">Cytochrome P450</fullName>
    </submittedName>
</protein>
<proteinExistence type="inferred from homology"/>
<comment type="similarity">
    <text evidence="1 7">Belongs to the cytochrome P450 family.</text>
</comment>
<dbReference type="GO" id="GO:0020037">
    <property type="term" value="F:heme binding"/>
    <property type="evidence" value="ECO:0007669"/>
    <property type="project" value="InterPro"/>
</dbReference>
<dbReference type="InterPro" id="IPR036396">
    <property type="entry name" value="Cyt_P450_sf"/>
</dbReference>
<organism evidence="9 10">
    <name type="scientific">Streptomyces capitiformicae</name>
    <dbReference type="NCBI Taxonomy" id="2014920"/>
    <lineage>
        <taxon>Bacteria</taxon>
        <taxon>Bacillati</taxon>
        <taxon>Actinomycetota</taxon>
        <taxon>Actinomycetes</taxon>
        <taxon>Kitasatosporales</taxon>
        <taxon>Streptomycetaceae</taxon>
        <taxon>Streptomyces</taxon>
    </lineage>
</organism>
<dbReference type="AlphaFoldDB" id="A0A919DNK5"/>
<dbReference type="GO" id="GO:0005506">
    <property type="term" value="F:iron ion binding"/>
    <property type="evidence" value="ECO:0007669"/>
    <property type="project" value="InterPro"/>
</dbReference>
<dbReference type="PANTHER" id="PTHR46696:SF1">
    <property type="entry name" value="CYTOCHROME P450 YJIB-RELATED"/>
    <property type="match status" value="1"/>
</dbReference>
<reference evidence="9" key="2">
    <citation type="submission" date="2020-09" db="EMBL/GenBank/DDBJ databases">
        <authorList>
            <person name="Sun Q."/>
            <person name="Zhou Y."/>
        </authorList>
    </citation>
    <scope>NUCLEOTIDE SEQUENCE</scope>
    <source>
        <strain evidence="9">CGMCC 4.7403</strain>
    </source>
</reference>
<dbReference type="PRINTS" id="PR00359">
    <property type="entry name" value="BP450"/>
</dbReference>
<dbReference type="SUPFAM" id="SSF48264">
    <property type="entry name" value="Cytochrome P450"/>
    <property type="match status" value="1"/>
</dbReference>
<dbReference type="EMBL" id="BNAT01000050">
    <property type="protein sequence ID" value="GHE60111.1"/>
    <property type="molecule type" value="Genomic_DNA"/>
</dbReference>
<dbReference type="Gene3D" id="1.10.630.10">
    <property type="entry name" value="Cytochrome P450"/>
    <property type="match status" value="1"/>
</dbReference>
<evidence type="ECO:0000256" key="4">
    <source>
        <dbReference type="ARBA" id="ARBA00023002"/>
    </source>
</evidence>
<reference evidence="9" key="1">
    <citation type="journal article" date="2014" name="Int. J. Syst. Evol. Microbiol.">
        <title>Complete genome sequence of Corynebacterium casei LMG S-19264T (=DSM 44701T), isolated from a smear-ripened cheese.</title>
        <authorList>
            <consortium name="US DOE Joint Genome Institute (JGI-PGF)"/>
            <person name="Walter F."/>
            <person name="Albersmeier A."/>
            <person name="Kalinowski J."/>
            <person name="Ruckert C."/>
        </authorList>
    </citation>
    <scope>NUCLEOTIDE SEQUENCE</scope>
    <source>
        <strain evidence="9">CGMCC 4.7403</strain>
    </source>
</reference>
<keyword evidence="10" id="KW-1185">Reference proteome</keyword>
<evidence type="ECO:0000256" key="8">
    <source>
        <dbReference type="SAM" id="MobiDB-lite"/>
    </source>
</evidence>
<dbReference type="Pfam" id="PF00067">
    <property type="entry name" value="p450"/>
    <property type="match status" value="1"/>
</dbReference>
<dbReference type="GO" id="GO:0016705">
    <property type="term" value="F:oxidoreductase activity, acting on paired donors, with incorporation or reduction of molecular oxygen"/>
    <property type="evidence" value="ECO:0007669"/>
    <property type="project" value="InterPro"/>
</dbReference>
<keyword evidence="2 7" id="KW-0349">Heme</keyword>
<evidence type="ECO:0000256" key="7">
    <source>
        <dbReference type="RuleBase" id="RU000461"/>
    </source>
</evidence>
<keyword evidence="4 7" id="KW-0560">Oxidoreductase</keyword>
<keyword evidence="6 7" id="KW-0503">Monooxygenase</keyword>
<feature type="region of interest" description="Disordered" evidence="8">
    <location>
        <begin position="1"/>
        <end position="22"/>
    </location>
</feature>
<comment type="caution">
    <text evidence="9">The sequence shown here is derived from an EMBL/GenBank/DDBJ whole genome shotgun (WGS) entry which is preliminary data.</text>
</comment>
<evidence type="ECO:0000256" key="2">
    <source>
        <dbReference type="ARBA" id="ARBA00022617"/>
    </source>
</evidence>
<dbReference type="InterPro" id="IPR002397">
    <property type="entry name" value="Cyt_P450_B"/>
</dbReference>
<dbReference type="PROSITE" id="PS00086">
    <property type="entry name" value="CYTOCHROME_P450"/>
    <property type="match status" value="1"/>
</dbReference>
<evidence type="ECO:0000256" key="3">
    <source>
        <dbReference type="ARBA" id="ARBA00022723"/>
    </source>
</evidence>
<dbReference type="RefSeq" id="WP_189787628.1">
    <property type="nucleotide sequence ID" value="NZ_BNAT01000050.1"/>
</dbReference>
<name>A0A919DNK5_9ACTN</name>